<dbReference type="InParanoid" id="A0A0C3EWM7"/>
<dbReference type="PANTHER" id="PTHR42060:SF1">
    <property type="entry name" value="NHL REPEAT-CONTAINING PROTEIN"/>
    <property type="match status" value="1"/>
</dbReference>
<reference evidence="1 2" key="1">
    <citation type="submission" date="2014-04" db="EMBL/GenBank/DDBJ databases">
        <authorList>
            <consortium name="DOE Joint Genome Institute"/>
            <person name="Kuo A."/>
            <person name="Tarkka M."/>
            <person name="Buscot F."/>
            <person name="Kohler A."/>
            <person name="Nagy L.G."/>
            <person name="Floudas D."/>
            <person name="Copeland A."/>
            <person name="Barry K.W."/>
            <person name="Cichocki N."/>
            <person name="Veneault-Fourrey C."/>
            <person name="LaButti K."/>
            <person name="Lindquist E.A."/>
            <person name="Lipzen A."/>
            <person name="Lundell T."/>
            <person name="Morin E."/>
            <person name="Murat C."/>
            <person name="Sun H."/>
            <person name="Tunlid A."/>
            <person name="Henrissat B."/>
            <person name="Grigoriev I.V."/>
            <person name="Hibbett D.S."/>
            <person name="Martin F."/>
            <person name="Nordberg H.P."/>
            <person name="Cantor M.N."/>
            <person name="Hua S.X."/>
        </authorList>
    </citation>
    <scope>NUCLEOTIDE SEQUENCE [LARGE SCALE GENOMIC DNA]</scope>
    <source>
        <strain evidence="1 2">F 1598</strain>
    </source>
</reference>
<organism evidence="1 2">
    <name type="scientific">Piloderma croceum (strain F 1598)</name>
    <dbReference type="NCBI Taxonomy" id="765440"/>
    <lineage>
        <taxon>Eukaryota</taxon>
        <taxon>Fungi</taxon>
        <taxon>Dikarya</taxon>
        <taxon>Basidiomycota</taxon>
        <taxon>Agaricomycotina</taxon>
        <taxon>Agaricomycetes</taxon>
        <taxon>Agaricomycetidae</taxon>
        <taxon>Atheliales</taxon>
        <taxon>Atheliaceae</taxon>
        <taxon>Piloderma</taxon>
    </lineage>
</organism>
<reference evidence="2" key="2">
    <citation type="submission" date="2015-01" db="EMBL/GenBank/DDBJ databases">
        <title>Evolutionary Origins and Diversification of the Mycorrhizal Mutualists.</title>
        <authorList>
            <consortium name="DOE Joint Genome Institute"/>
            <consortium name="Mycorrhizal Genomics Consortium"/>
            <person name="Kohler A."/>
            <person name="Kuo A."/>
            <person name="Nagy L.G."/>
            <person name="Floudas D."/>
            <person name="Copeland A."/>
            <person name="Barry K.W."/>
            <person name="Cichocki N."/>
            <person name="Veneault-Fourrey C."/>
            <person name="LaButti K."/>
            <person name="Lindquist E.A."/>
            <person name="Lipzen A."/>
            <person name="Lundell T."/>
            <person name="Morin E."/>
            <person name="Murat C."/>
            <person name="Riley R."/>
            <person name="Ohm R."/>
            <person name="Sun H."/>
            <person name="Tunlid A."/>
            <person name="Henrissat B."/>
            <person name="Grigoriev I.V."/>
            <person name="Hibbett D.S."/>
            <person name="Martin F."/>
        </authorList>
    </citation>
    <scope>NUCLEOTIDE SEQUENCE [LARGE SCALE GENOMIC DNA]</scope>
    <source>
        <strain evidence="2">F 1598</strain>
    </source>
</reference>
<dbReference type="AlphaFoldDB" id="A0A0C3EWM7"/>
<protein>
    <recommendedName>
        <fullName evidence="3">SMP-30/Gluconolactonase/LRE-like region domain-containing protein</fullName>
    </recommendedName>
</protein>
<evidence type="ECO:0000313" key="1">
    <source>
        <dbReference type="EMBL" id="KIM76925.1"/>
    </source>
</evidence>
<evidence type="ECO:0000313" key="2">
    <source>
        <dbReference type="Proteomes" id="UP000054166"/>
    </source>
</evidence>
<accession>A0A0C3EWM7</accession>
<keyword evidence="2" id="KW-1185">Reference proteome</keyword>
<dbReference type="Proteomes" id="UP000054166">
    <property type="component" value="Unassembled WGS sequence"/>
</dbReference>
<gene>
    <name evidence="1" type="ORF">PILCRDRAFT_825930</name>
</gene>
<dbReference type="SUPFAM" id="SSF63829">
    <property type="entry name" value="Calcium-dependent phosphotriesterase"/>
    <property type="match status" value="1"/>
</dbReference>
<dbReference type="InterPro" id="IPR052998">
    <property type="entry name" value="Hetero-Diels-Alderase-like"/>
</dbReference>
<sequence length="380" mass="40092">MDQCVMVLQVLNGQNRSISDLSPQRRIPITAAYILPSTTTMRVFSFTLALLASISANSTPLSSRTTSPPPTTQLIYQFPNVTWLENLAIRPTGQILVTVLTAPELWQVTPDYNSSQPVLDANSSKPLGSAALVSRIPNVTGLLGIVEMQPLDVFYAIAGNFSLANLTSTNGSYSIWEIDMRRPSAVVSKLTDIPEGNSLNGMAALNESQGLLVVGDAGAGVVYTLNVHTGNYSKTIDDPTMKPNSSYPIGINGIKVRDGYLYYTSEAQELFCRIPINTTSGTATGPAEIIATNIFGDDFSLDQAGNAYVGENIRNVVAEITPGGNVSVVAGSLNSTLVAGATSTAFGRTSGNRSVLYVTTSGGLGSPVRAEGGKVVAIYI</sequence>
<dbReference type="STRING" id="765440.A0A0C3EWM7"/>
<dbReference type="PANTHER" id="PTHR42060">
    <property type="entry name" value="NHL REPEAT-CONTAINING PROTEIN-RELATED"/>
    <property type="match status" value="1"/>
</dbReference>
<dbReference type="InterPro" id="IPR011042">
    <property type="entry name" value="6-blade_b-propeller_TolB-like"/>
</dbReference>
<evidence type="ECO:0008006" key="3">
    <source>
        <dbReference type="Google" id="ProtNLM"/>
    </source>
</evidence>
<name>A0A0C3EWM7_PILCF</name>
<dbReference type="EMBL" id="KN833030">
    <property type="protein sequence ID" value="KIM76925.1"/>
    <property type="molecule type" value="Genomic_DNA"/>
</dbReference>
<proteinExistence type="predicted"/>
<dbReference type="OrthoDB" id="2896642at2759"/>
<dbReference type="Gene3D" id="2.120.10.30">
    <property type="entry name" value="TolB, C-terminal domain"/>
    <property type="match status" value="1"/>
</dbReference>
<dbReference type="HOGENOM" id="CLU_052989_0_1_1"/>